<dbReference type="SUPFAM" id="SSF49562">
    <property type="entry name" value="C2 domain (Calcium/lipid-binding domain, CaLB)"/>
    <property type="match status" value="1"/>
</dbReference>
<evidence type="ECO:0000259" key="4">
    <source>
        <dbReference type="PROSITE" id="PS50004"/>
    </source>
</evidence>
<evidence type="ECO:0000256" key="3">
    <source>
        <dbReference type="SAM" id="MobiDB-lite"/>
    </source>
</evidence>
<feature type="region of interest" description="Disordered" evidence="3">
    <location>
        <begin position="132"/>
        <end position="229"/>
    </location>
</feature>
<feature type="compositionally biased region" description="Low complexity" evidence="3">
    <location>
        <begin position="197"/>
        <end position="209"/>
    </location>
</feature>
<dbReference type="Gene3D" id="2.60.40.150">
    <property type="entry name" value="C2 domain"/>
    <property type="match status" value="1"/>
</dbReference>
<dbReference type="Pfam" id="PF00168">
    <property type="entry name" value="C2"/>
    <property type="match status" value="1"/>
</dbReference>
<accession>A0A7S3AK84</accession>
<dbReference type="AlphaFoldDB" id="A0A7S3AK84"/>
<feature type="domain" description="C2" evidence="4">
    <location>
        <begin position="1"/>
        <end position="101"/>
    </location>
</feature>
<evidence type="ECO:0000256" key="2">
    <source>
        <dbReference type="ARBA" id="ARBA00022837"/>
    </source>
</evidence>
<protein>
    <recommendedName>
        <fullName evidence="4">C2 domain-containing protein</fullName>
    </recommendedName>
</protein>
<dbReference type="InterPro" id="IPR035892">
    <property type="entry name" value="C2_domain_sf"/>
</dbReference>
<evidence type="ECO:0000256" key="1">
    <source>
        <dbReference type="ARBA" id="ARBA00022723"/>
    </source>
</evidence>
<feature type="compositionally biased region" description="Low complexity" evidence="3">
    <location>
        <begin position="133"/>
        <end position="145"/>
    </location>
</feature>
<name>A0A7S3AK84_9EUKA</name>
<dbReference type="EMBL" id="HBHX01012967">
    <property type="protein sequence ID" value="CAE0106566.1"/>
    <property type="molecule type" value="Transcribed_RNA"/>
</dbReference>
<proteinExistence type="predicted"/>
<dbReference type="PANTHER" id="PTHR45911">
    <property type="entry name" value="C2 DOMAIN-CONTAINING PROTEIN"/>
    <property type="match status" value="1"/>
</dbReference>
<keyword evidence="1" id="KW-0479">Metal-binding</keyword>
<sequence>MLYVELVRATGLRTGDRNGKSDPYVKLRLGKDLYKSSIVKKTLNPEWGEHFQFYGNAATLLAMPLHLECIDYDFARKDDPLGDASVDLKGLEVAGHREVVAPLSFQGDVQGELHLELRWEAGQRASHIDPDEAAPATALASTSPSFGLVPMPEAPPPPSLISPPSALDRAGGTPTAPPRRSVPRANFATIAEEEVATTEFAGDESTGSAGRAGGESGRDKAKATSRIQI</sequence>
<reference evidence="5" key="1">
    <citation type="submission" date="2021-01" db="EMBL/GenBank/DDBJ databases">
        <authorList>
            <person name="Corre E."/>
            <person name="Pelletier E."/>
            <person name="Niang G."/>
            <person name="Scheremetjew M."/>
            <person name="Finn R."/>
            <person name="Kale V."/>
            <person name="Holt S."/>
            <person name="Cochrane G."/>
            <person name="Meng A."/>
            <person name="Brown T."/>
            <person name="Cohen L."/>
        </authorList>
    </citation>
    <scope>NUCLEOTIDE SEQUENCE</scope>
    <source>
        <strain evidence="5">CCMP281</strain>
    </source>
</reference>
<dbReference type="PROSITE" id="PS50004">
    <property type="entry name" value="C2"/>
    <property type="match status" value="1"/>
</dbReference>
<keyword evidence="2" id="KW-0106">Calcium</keyword>
<dbReference type="InterPro" id="IPR000008">
    <property type="entry name" value="C2_dom"/>
</dbReference>
<gene>
    <name evidence="5" type="ORF">HERI1096_LOCUS7225</name>
</gene>
<dbReference type="GO" id="GO:0046872">
    <property type="term" value="F:metal ion binding"/>
    <property type="evidence" value="ECO:0007669"/>
    <property type="project" value="UniProtKB-KW"/>
</dbReference>
<evidence type="ECO:0000313" key="5">
    <source>
        <dbReference type="EMBL" id="CAE0106566.1"/>
    </source>
</evidence>
<dbReference type="PRINTS" id="PR00360">
    <property type="entry name" value="C2DOMAIN"/>
</dbReference>
<feature type="compositionally biased region" description="Pro residues" evidence="3">
    <location>
        <begin position="152"/>
        <end position="161"/>
    </location>
</feature>
<organism evidence="5">
    <name type="scientific">Haptolina ericina</name>
    <dbReference type="NCBI Taxonomy" id="156174"/>
    <lineage>
        <taxon>Eukaryota</taxon>
        <taxon>Haptista</taxon>
        <taxon>Haptophyta</taxon>
        <taxon>Prymnesiophyceae</taxon>
        <taxon>Prymnesiales</taxon>
        <taxon>Prymnesiaceae</taxon>
        <taxon>Haptolina</taxon>
    </lineage>
</organism>
<dbReference type="SMART" id="SM00239">
    <property type="entry name" value="C2"/>
    <property type="match status" value="1"/>
</dbReference>